<protein>
    <submittedName>
        <fullName evidence="2">Wzy</fullName>
    </submittedName>
</protein>
<keyword evidence="1" id="KW-0812">Transmembrane</keyword>
<proteinExistence type="predicted"/>
<feature type="transmembrane region" description="Helical" evidence="1">
    <location>
        <begin position="175"/>
        <end position="192"/>
    </location>
</feature>
<keyword evidence="1" id="KW-0472">Membrane</keyword>
<evidence type="ECO:0000313" key="2">
    <source>
        <dbReference type="EMBL" id="AXY99400.1"/>
    </source>
</evidence>
<feature type="transmembrane region" description="Helical" evidence="1">
    <location>
        <begin position="20"/>
        <end position="39"/>
    </location>
</feature>
<feature type="transmembrane region" description="Helical" evidence="1">
    <location>
        <begin position="237"/>
        <end position="255"/>
    </location>
</feature>
<sequence>MNFFYIPIIYTFKTRLKNLVSLFSWFIICPLLLFILLITKEQGSITLSIIICYILSFIHTYNLYEIGYIINDTETIKKESNPTLRLSDSKLSFYYKKRLSIYLERIILSLFISIILIYYYNTPLIAISYSWLLIPFYLIYNNIRNIYNLPIHFILVVLRYTSPLILTINLNPEDFFYIILVFPLVNLIERASEKRFNINFLIKRRNKIRNLRIFYYFIILLIFITLDILNYNIPSYIIIASFYMLLYRILSPIIINKTK</sequence>
<organism evidence="2">
    <name type="scientific">Proteus mirabilis</name>
    <dbReference type="NCBI Taxonomy" id="584"/>
    <lineage>
        <taxon>Bacteria</taxon>
        <taxon>Pseudomonadati</taxon>
        <taxon>Pseudomonadota</taxon>
        <taxon>Gammaproteobacteria</taxon>
        <taxon>Enterobacterales</taxon>
        <taxon>Morganellaceae</taxon>
        <taxon>Proteus</taxon>
    </lineage>
</organism>
<feature type="transmembrane region" description="Helical" evidence="1">
    <location>
        <begin position="150"/>
        <end position="169"/>
    </location>
</feature>
<feature type="transmembrane region" description="Helical" evidence="1">
    <location>
        <begin position="99"/>
        <end position="120"/>
    </location>
</feature>
<feature type="transmembrane region" description="Helical" evidence="1">
    <location>
        <begin position="126"/>
        <end position="143"/>
    </location>
</feature>
<accession>A0A385JM36</accession>
<feature type="transmembrane region" description="Helical" evidence="1">
    <location>
        <begin position="45"/>
        <end position="64"/>
    </location>
</feature>
<keyword evidence="1" id="KW-1133">Transmembrane helix</keyword>
<feature type="transmembrane region" description="Helical" evidence="1">
    <location>
        <begin position="213"/>
        <end position="231"/>
    </location>
</feature>
<dbReference type="EMBL" id="KY710690">
    <property type="protein sequence ID" value="AXY99400.1"/>
    <property type="molecule type" value="Genomic_DNA"/>
</dbReference>
<evidence type="ECO:0000256" key="1">
    <source>
        <dbReference type="SAM" id="Phobius"/>
    </source>
</evidence>
<dbReference type="AlphaFoldDB" id="A0A385JM36"/>
<reference evidence="2" key="1">
    <citation type="journal article" date="2017" name="PLoS ONE">
        <title>Genetic diversity of the O antigens of Proteus species and the development of a suspension array for molecular serotyping.</title>
        <authorList>
            <person name="Yu X."/>
            <person name="Torzewska A."/>
            <person name="Zhang X."/>
            <person name="Yin Z."/>
            <person name="Drzewiecka D."/>
            <person name="Cao H."/>
            <person name="Liu B."/>
            <person name="Knirel Y.A."/>
            <person name="Rozalski A."/>
            <person name="Wang L."/>
        </authorList>
    </citation>
    <scope>NUCLEOTIDE SEQUENCE</scope>
    <source>
        <strain evidence="2">PrK 18/57</strain>
    </source>
</reference>
<name>A0A385JM36_PROMI</name>